<dbReference type="EC" id="3.2.1.101" evidence="4 10"/>
<keyword evidence="5 11" id="KW-0732">Signal</keyword>
<proteinExistence type="inferred from homology"/>
<evidence type="ECO:0000313" key="13">
    <source>
        <dbReference type="Proteomes" id="UP000799770"/>
    </source>
</evidence>
<dbReference type="SUPFAM" id="SSF48208">
    <property type="entry name" value="Six-hairpin glycosidases"/>
    <property type="match status" value="1"/>
</dbReference>
<reference evidence="12" key="1">
    <citation type="journal article" date="2020" name="Stud. Mycol.">
        <title>101 Dothideomycetes genomes: a test case for predicting lifestyles and emergence of pathogens.</title>
        <authorList>
            <person name="Haridas S."/>
            <person name="Albert R."/>
            <person name="Binder M."/>
            <person name="Bloem J."/>
            <person name="Labutti K."/>
            <person name="Salamov A."/>
            <person name="Andreopoulos B."/>
            <person name="Baker S."/>
            <person name="Barry K."/>
            <person name="Bills G."/>
            <person name="Bluhm B."/>
            <person name="Cannon C."/>
            <person name="Castanera R."/>
            <person name="Culley D."/>
            <person name="Daum C."/>
            <person name="Ezra D."/>
            <person name="Gonzalez J."/>
            <person name="Henrissat B."/>
            <person name="Kuo A."/>
            <person name="Liang C."/>
            <person name="Lipzen A."/>
            <person name="Lutzoni F."/>
            <person name="Magnuson J."/>
            <person name="Mondo S."/>
            <person name="Nolan M."/>
            <person name="Ohm R."/>
            <person name="Pangilinan J."/>
            <person name="Park H.-J."/>
            <person name="Ramirez L."/>
            <person name="Alfaro M."/>
            <person name="Sun H."/>
            <person name="Tritt A."/>
            <person name="Yoshinaga Y."/>
            <person name="Zwiers L.-H."/>
            <person name="Turgeon B."/>
            <person name="Goodwin S."/>
            <person name="Spatafora J."/>
            <person name="Crous P."/>
            <person name="Grigoriev I."/>
        </authorList>
    </citation>
    <scope>NUCLEOTIDE SEQUENCE</scope>
    <source>
        <strain evidence="12">CBS 627.86</strain>
    </source>
</reference>
<dbReference type="GO" id="GO:0008496">
    <property type="term" value="F:mannan endo-1,6-alpha-mannosidase activity"/>
    <property type="evidence" value="ECO:0007669"/>
    <property type="project" value="UniProtKB-UniRule"/>
</dbReference>
<dbReference type="PANTHER" id="PTHR12145:SF36">
    <property type="entry name" value="MANNAN ENDO-1,6-ALPHA-MANNOSIDASE DCW1"/>
    <property type="match status" value="1"/>
</dbReference>
<dbReference type="GO" id="GO:0016052">
    <property type="term" value="P:carbohydrate catabolic process"/>
    <property type="evidence" value="ECO:0007669"/>
    <property type="project" value="InterPro"/>
</dbReference>
<keyword evidence="6 10" id="KW-0378">Hydrolase</keyword>
<protein>
    <recommendedName>
        <fullName evidence="4 10">Mannan endo-1,6-alpha-mannosidase</fullName>
        <ecNumber evidence="4 10">3.2.1.101</ecNumber>
    </recommendedName>
</protein>
<dbReference type="Pfam" id="PF03663">
    <property type="entry name" value="Glyco_hydro_76"/>
    <property type="match status" value="1"/>
</dbReference>
<evidence type="ECO:0000256" key="3">
    <source>
        <dbReference type="ARBA" id="ARBA00009699"/>
    </source>
</evidence>
<organism evidence="12 13">
    <name type="scientific">Lophiotrema nucula</name>
    <dbReference type="NCBI Taxonomy" id="690887"/>
    <lineage>
        <taxon>Eukaryota</taxon>
        <taxon>Fungi</taxon>
        <taxon>Dikarya</taxon>
        <taxon>Ascomycota</taxon>
        <taxon>Pezizomycotina</taxon>
        <taxon>Dothideomycetes</taxon>
        <taxon>Pleosporomycetidae</taxon>
        <taxon>Pleosporales</taxon>
        <taxon>Lophiotremataceae</taxon>
        <taxon>Lophiotrema</taxon>
    </lineage>
</organism>
<comment type="similarity">
    <text evidence="3 10">Belongs to the glycosyl hydrolase 76 family.</text>
</comment>
<dbReference type="EMBL" id="ML977352">
    <property type="protein sequence ID" value="KAF2107771.1"/>
    <property type="molecule type" value="Genomic_DNA"/>
</dbReference>
<name>A0A6A5YNP2_9PLEO</name>
<dbReference type="Proteomes" id="UP000799770">
    <property type="component" value="Unassembled WGS sequence"/>
</dbReference>
<evidence type="ECO:0000313" key="12">
    <source>
        <dbReference type="EMBL" id="KAF2107771.1"/>
    </source>
</evidence>
<feature type="chain" id="PRO_5025524873" description="Mannan endo-1,6-alpha-mannosidase" evidence="11">
    <location>
        <begin position="26"/>
        <end position="481"/>
    </location>
</feature>
<keyword evidence="13" id="KW-1185">Reference proteome</keyword>
<evidence type="ECO:0000256" key="10">
    <source>
        <dbReference type="PIRNR" id="PIRNR016302"/>
    </source>
</evidence>
<dbReference type="OrthoDB" id="4187847at2759"/>
<dbReference type="Gene3D" id="1.50.10.20">
    <property type="match status" value="1"/>
</dbReference>
<dbReference type="PANTHER" id="PTHR12145">
    <property type="entry name" value="MANNAN ENDO-1,6-ALPHA-MANNOSIDASE DCW1"/>
    <property type="match status" value="1"/>
</dbReference>
<dbReference type="InterPro" id="IPR005198">
    <property type="entry name" value="Glyco_hydro_76"/>
</dbReference>
<comment type="subcellular location">
    <subcellularLocation>
        <location evidence="2">Endomembrane system</location>
    </subcellularLocation>
</comment>
<dbReference type="InterPro" id="IPR008928">
    <property type="entry name" value="6-hairpin_glycosidase_sf"/>
</dbReference>
<dbReference type="PIRSF" id="PIRSF016302">
    <property type="entry name" value="Man_a_manosd"/>
    <property type="match status" value="1"/>
</dbReference>
<accession>A0A6A5YNP2</accession>
<evidence type="ECO:0000256" key="2">
    <source>
        <dbReference type="ARBA" id="ARBA00004308"/>
    </source>
</evidence>
<evidence type="ECO:0000256" key="7">
    <source>
        <dbReference type="ARBA" id="ARBA00023136"/>
    </source>
</evidence>
<evidence type="ECO:0000256" key="11">
    <source>
        <dbReference type="SAM" id="SignalP"/>
    </source>
</evidence>
<keyword evidence="9 10" id="KW-0326">Glycosidase</keyword>
<dbReference type="GO" id="GO:0012505">
    <property type="term" value="C:endomembrane system"/>
    <property type="evidence" value="ECO:0007669"/>
    <property type="project" value="UniProtKB-SubCell"/>
</dbReference>
<evidence type="ECO:0000256" key="1">
    <source>
        <dbReference type="ARBA" id="ARBA00001452"/>
    </source>
</evidence>
<evidence type="ECO:0000256" key="8">
    <source>
        <dbReference type="ARBA" id="ARBA00023180"/>
    </source>
</evidence>
<evidence type="ECO:0000256" key="9">
    <source>
        <dbReference type="ARBA" id="ARBA00023295"/>
    </source>
</evidence>
<comment type="catalytic activity">
    <reaction evidence="1 10">
        <text>Random hydrolysis of (1-&gt;6)-alpha-D-mannosidic linkages in unbranched (1-&gt;6)-mannans.</text>
        <dbReference type="EC" id="3.2.1.101"/>
    </reaction>
</comment>
<keyword evidence="7" id="KW-0472">Membrane</keyword>
<evidence type="ECO:0000256" key="6">
    <source>
        <dbReference type="ARBA" id="ARBA00022801"/>
    </source>
</evidence>
<dbReference type="GO" id="GO:0009272">
    <property type="term" value="P:fungal-type cell wall biogenesis"/>
    <property type="evidence" value="ECO:0007669"/>
    <property type="project" value="TreeGrafter"/>
</dbReference>
<sequence length="481" mass="52097">MRLFAPAPLLATLSILGRNVLPVSAINLVATDECTILLLRYLLYLQSASIKDAAAKVAADMVAMYATNVNGTGAATILSGIPGLLTYPPYYWWEAGAMFGSLVEYWYYTGDTTYNDLVRDGMLHQVGDQANLMPANQSKDEGNDDQLFWAFAVMSAAELGFEDPSGDQPGWLALAQSVMNQLISRWDPETCNGGLRWQIYQWIGGYNYKNTAANGGMFQLGARLAKYTGNATYAEWAEKAFDWLVQSPLLTKDWQVYDGSDVLKSCSDADQLQWTYNYGILIGGAAYMYNYTNGNQTWATRLDGFLDHTLTTFFPAKQGGVMVEVACEITQKCDIDQWSFKAALSRWLAISAQLAPYTAARILPVMQKSATAAATQCNGGDSGTECGSRWFQSTYDGNGGVGQQMSALNVITANMIEYVKPPYSADTGGTSHGNPAAGTGDEDPATTVVFDEITTADKAGASILTILVVGSILGGGWWMIA</sequence>
<keyword evidence="8" id="KW-0325">Glycoprotein</keyword>
<dbReference type="AlphaFoldDB" id="A0A6A5YNP2"/>
<dbReference type="FunFam" id="1.50.10.20:FF:000006">
    <property type="entry name" value="Mannan endo-1,6-alpha-mannosidase"/>
    <property type="match status" value="1"/>
</dbReference>
<feature type="signal peptide" evidence="11">
    <location>
        <begin position="1"/>
        <end position="25"/>
    </location>
</feature>
<evidence type="ECO:0000256" key="4">
    <source>
        <dbReference type="ARBA" id="ARBA00012350"/>
    </source>
</evidence>
<gene>
    <name evidence="12" type="ORF">BDV96DRAFT_557376</name>
</gene>
<evidence type="ECO:0000256" key="5">
    <source>
        <dbReference type="ARBA" id="ARBA00022729"/>
    </source>
</evidence>
<dbReference type="InterPro" id="IPR014480">
    <property type="entry name" value="Mannan-1_6-alpha_mannosidase"/>
</dbReference>